<feature type="coiled-coil region" evidence="4">
    <location>
        <begin position="9"/>
        <end position="36"/>
    </location>
</feature>
<dbReference type="RefSeq" id="WP_262399962.1">
    <property type="nucleotide sequence ID" value="NZ_JACRTB010000011.1"/>
</dbReference>
<dbReference type="Pfam" id="PF01991">
    <property type="entry name" value="vATP-synt_E"/>
    <property type="match status" value="1"/>
</dbReference>
<proteinExistence type="inferred from homology"/>
<gene>
    <name evidence="5" type="ORF">H8717_08470</name>
</gene>
<evidence type="ECO:0000256" key="3">
    <source>
        <dbReference type="ARBA" id="ARBA00023065"/>
    </source>
</evidence>
<keyword evidence="4" id="KW-0175">Coiled coil</keyword>
<evidence type="ECO:0000256" key="4">
    <source>
        <dbReference type="SAM" id="Coils"/>
    </source>
</evidence>
<evidence type="ECO:0000313" key="5">
    <source>
        <dbReference type="EMBL" id="MBC8576437.1"/>
    </source>
</evidence>
<organism evidence="5 6">
    <name type="scientific">Yanshouia hominis</name>
    <dbReference type="NCBI Taxonomy" id="2763673"/>
    <lineage>
        <taxon>Bacteria</taxon>
        <taxon>Bacillati</taxon>
        <taxon>Bacillota</taxon>
        <taxon>Clostridia</taxon>
        <taxon>Eubacteriales</taxon>
        <taxon>Oscillospiraceae</taxon>
        <taxon>Yanshouia</taxon>
    </lineage>
</organism>
<evidence type="ECO:0000256" key="2">
    <source>
        <dbReference type="ARBA" id="ARBA00022448"/>
    </source>
</evidence>
<name>A0ABR7NJ45_9FIRM</name>
<sequence>MNGLDNISNKILSEAAEQAKEILADAERQAAEIAEKSEADAARELAEGRRAIEARRADLAEKARLAASLEHRRLLATTRQELIGQAFSTALDRLIHLPAEEYRRLLILLAEQALADGEGGELLFNERDRAAHGDAVVSAINAKLVSGKVSQVTGSVQGVMETVRRGGLPTIDSLKQSVKSAAEGLSQGRLGLVTLAEDCAPIPGGVVVRRGKIELNCALDVSVRMLAESMAFEVSALLFPEGA</sequence>
<keyword evidence="6" id="KW-1185">Reference proteome</keyword>
<dbReference type="Gene3D" id="3.30.2320.30">
    <property type="entry name" value="ATP synthase, E subunit, C-terminal"/>
    <property type="match status" value="1"/>
</dbReference>
<dbReference type="InterPro" id="IPR002842">
    <property type="entry name" value="ATPase_V1_Esu"/>
</dbReference>
<reference evidence="5 6" key="1">
    <citation type="submission" date="2020-08" db="EMBL/GenBank/DDBJ databases">
        <title>Genome public.</title>
        <authorList>
            <person name="Liu C."/>
            <person name="Sun Q."/>
        </authorList>
    </citation>
    <scope>NUCLEOTIDE SEQUENCE [LARGE SCALE GENOMIC DNA]</scope>
    <source>
        <strain evidence="5 6">BX1</strain>
    </source>
</reference>
<dbReference type="Proteomes" id="UP000658131">
    <property type="component" value="Unassembled WGS sequence"/>
</dbReference>
<dbReference type="InterPro" id="IPR038495">
    <property type="entry name" value="ATPase_E_C"/>
</dbReference>
<protein>
    <recommendedName>
        <fullName evidence="7">V-type proton ATPase subunit E</fullName>
    </recommendedName>
</protein>
<evidence type="ECO:0008006" key="7">
    <source>
        <dbReference type="Google" id="ProtNLM"/>
    </source>
</evidence>
<comment type="caution">
    <text evidence="5">The sequence shown here is derived from an EMBL/GenBank/DDBJ whole genome shotgun (WGS) entry which is preliminary data.</text>
</comment>
<accession>A0ABR7NJ45</accession>
<dbReference type="EMBL" id="JACRTB010000011">
    <property type="protein sequence ID" value="MBC8576437.1"/>
    <property type="molecule type" value="Genomic_DNA"/>
</dbReference>
<dbReference type="SUPFAM" id="SSF160527">
    <property type="entry name" value="V-type ATPase subunit E-like"/>
    <property type="match status" value="1"/>
</dbReference>
<keyword evidence="3" id="KW-0406">Ion transport</keyword>
<dbReference type="Gene3D" id="1.20.5.620">
    <property type="entry name" value="F1F0 ATP synthase subunit B, membrane domain"/>
    <property type="match status" value="1"/>
</dbReference>
<evidence type="ECO:0000313" key="6">
    <source>
        <dbReference type="Proteomes" id="UP000658131"/>
    </source>
</evidence>
<keyword evidence="2" id="KW-0813">Transport</keyword>
<comment type="similarity">
    <text evidence="1">Belongs to the V-ATPase E subunit family.</text>
</comment>
<evidence type="ECO:0000256" key="1">
    <source>
        <dbReference type="ARBA" id="ARBA00005901"/>
    </source>
</evidence>